<protein>
    <submittedName>
        <fullName evidence="1">Uncharacterized protein</fullName>
    </submittedName>
</protein>
<reference evidence="1" key="1">
    <citation type="submission" date="2016-10" db="EMBL/GenBank/DDBJ databases">
        <title>Sequence of Gallionella enrichment culture.</title>
        <authorList>
            <person name="Poehlein A."/>
            <person name="Muehling M."/>
            <person name="Daniel R."/>
        </authorList>
    </citation>
    <scope>NUCLEOTIDE SEQUENCE</scope>
</reference>
<dbReference type="EMBL" id="MLJW01003690">
    <property type="protein sequence ID" value="OIQ71523.1"/>
    <property type="molecule type" value="Genomic_DNA"/>
</dbReference>
<comment type="caution">
    <text evidence="1">The sequence shown here is derived from an EMBL/GenBank/DDBJ whole genome shotgun (WGS) entry which is preliminary data.</text>
</comment>
<accession>A0A1J5Q218</accession>
<evidence type="ECO:0000313" key="1">
    <source>
        <dbReference type="EMBL" id="OIQ71523.1"/>
    </source>
</evidence>
<gene>
    <name evidence="1" type="ORF">GALL_468590</name>
</gene>
<dbReference type="AlphaFoldDB" id="A0A1J5Q218"/>
<name>A0A1J5Q218_9ZZZZ</name>
<proteinExistence type="predicted"/>
<sequence length="367" mass="37020">MCAVADIHHPLEHPVGRIEGGLREAATCVRALPGASGAVVVGVRDAQLRAAGVLGADIGELTVEVVGVGGGVAAPVAHRHHLTVEVVGRGGGHALRGLDGEGAADVVVGVVGDVSQRIGLREHAGECVIAALALRPRAVGDRHLPAQAVVGVLNGHAVLIVQGLGHPTKGVVGVALRRAVDHHAAAQTELLIRNQLSAPVVAVGGQQISCNPGADEAVLQLPEAVVVIVLTVLQGVGLNRDLSAEVIGRAGGRVLRVDQAGQDGAEGGGRAADGERVGGEVMARRLGGLQRGQGGRVQPRGVLPCLCDFTEGVIGVLRDLAQGVDGVRQPPVVVVDVQGLVRPTRAVGRAHRAAPAEGVVGVAGCDR</sequence>
<organism evidence="1">
    <name type="scientific">mine drainage metagenome</name>
    <dbReference type="NCBI Taxonomy" id="410659"/>
    <lineage>
        <taxon>unclassified sequences</taxon>
        <taxon>metagenomes</taxon>
        <taxon>ecological metagenomes</taxon>
    </lineage>
</organism>